<protein>
    <recommendedName>
        <fullName evidence="3">EF-hand domain-containing protein</fullName>
    </recommendedName>
</protein>
<gene>
    <name evidence="1" type="ORF">B0H16DRAFT_1329395</name>
</gene>
<evidence type="ECO:0000313" key="2">
    <source>
        <dbReference type="Proteomes" id="UP001215598"/>
    </source>
</evidence>
<accession>A0AAD7MUI2</accession>
<dbReference type="AlphaFoldDB" id="A0AAD7MUI2"/>
<dbReference type="Proteomes" id="UP001215598">
    <property type="component" value="Unassembled WGS sequence"/>
</dbReference>
<evidence type="ECO:0000313" key="1">
    <source>
        <dbReference type="EMBL" id="KAJ7731256.1"/>
    </source>
</evidence>
<sequence>MTKSKGLPSDPRDSGISVSRFKAKAEFLQKSLDALKDLHPFISVVVLPFQAAMQMEITQKENDNKVVALKTEMMKMIEVLLELRPDPHHGSLEARMKNTLNQTAQDIRNCSAMCDEYVKKTRICELLCGIRWDPVFAFYSDVFLKHRGDFSLAFAIYTAQGVENAQRALTEIETLIKKGENRAAMLDLFSRIKSPKEKELQEWISQNGGPEKVSENENLFKQLLDKMKDVSEARREDKKEPAELMGQVRLEMKEDIEESLHHEREHFDRKFEAVQESTTRILDELKRGPYTLIQNDDLRTIWNDMAWQGSVKALDFVVAVQDYFFQKYSEENRKMKDTLSTNVGTEVWEARSGEREVEERWVTQYITLARVRPILEAFDADASGWISIHETNVFSSSSPTNYNIVKWLVFWAEGFRILCGRYAKRIQNLRAHMVKISVNVQPTNHARVRQYMDNRYWDVIDFIVNNVLAEFDAHYHDEDEEDEDLISNFADHVESQEARLTEMLEVFHWEIDANNTLQLIAGTGRVEGYIFPLLFLVLKRHTKMIQLACKQPLDSRELRHAERSIDILAVALIRRIITLQSNLRIQNLNPANEFEVAYIGMVRTISAVCRINYAYPKISSRTPPCIGVPTTTVRPTIHFLRCRH</sequence>
<proteinExistence type="predicted"/>
<keyword evidence="2" id="KW-1185">Reference proteome</keyword>
<reference evidence="1" key="1">
    <citation type="submission" date="2023-03" db="EMBL/GenBank/DDBJ databases">
        <title>Massive genome expansion in bonnet fungi (Mycena s.s.) driven by repeated elements and novel gene families across ecological guilds.</title>
        <authorList>
            <consortium name="Lawrence Berkeley National Laboratory"/>
            <person name="Harder C.B."/>
            <person name="Miyauchi S."/>
            <person name="Viragh M."/>
            <person name="Kuo A."/>
            <person name="Thoen E."/>
            <person name="Andreopoulos B."/>
            <person name="Lu D."/>
            <person name="Skrede I."/>
            <person name="Drula E."/>
            <person name="Henrissat B."/>
            <person name="Morin E."/>
            <person name="Kohler A."/>
            <person name="Barry K."/>
            <person name="LaButti K."/>
            <person name="Morin E."/>
            <person name="Salamov A."/>
            <person name="Lipzen A."/>
            <person name="Mereny Z."/>
            <person name="Hegedus B."/>
            <person name="Baldrian P."/>
            <person name="Stursova M."/>
            <person name="Weitz H."/>
            <person name="Taylor A."/>
            <person name="Grigoriev I.V."/>
            <person name="Nagy L.G."/>
            <person name="Martin F."/>
            <person name="Kauserud H."/>
        </authorList>
    </citation>
    <scope>NUCLEOTIDE SEQUENCE</scope>
    <source>
        <strain evidence="1">CBHHK182m</strain>
    </source>
</reference>
<organism evidence="1 2">
    <name type="scientific">Mycena metata</name>
    <dbReference type="NCBI Taxonomy" id="1033252"/>
    <lineage>
        <taxon>Eukaryota</taxon>
        <taxon>Fungi</taxon>
        <taxon>Dikarya</taxon>
        <taxon>Basidiomycota</taxon>
        <taxon>Agaricomycotina</taxon>
        <taxon>Agaricomycetes</taxon>
        <taxon>Agaricomycetidae</taxon>
        <taxon>Agaricales</taxon>
        <taxon>Marasmiineae</taxon>
        <taxon>Mycenaceae</taxon>
        <taxon>Mycena</taxon>
    </lineage>
</organism>
<evidence type="ECO:0008006" key="3">
    <source>
        <dbReference type="Google" id="ProtNLM"/>
    </source>
</evidence>
<dbReference type="EMBL" id="JARKIB010000154">
    <property type="protein sequence ID" value="KAJ7731256.1"/>
    <property type="molecule type" value="Genomic_DNA"/>
</dbReference>
<name>A0AAD7MUI2_9AGAR</name>
<comment type="caution">
    <text evidence="1">The sequence shown here is derived from an EMBL/GenBank/DDBJ whole genome shotgun (WGS) entry which is preliminary data.</text>
</comment>